<evidence type="ECO:0000256" key="7">
    <source>
        <dbReference type="RuleBase" id="RU368066"/>
    </source>
</evidence>
<protein>
    <recommendedName>
        <fullName evidence="7">Choline transporter-like protein</fullName>
    </recommendedName>
</protein>
<feature type="transmembrane region" description="Helical" evidence="7">
    <location>
        <begin position="15"/>
        <end position="36"/>
    </location>
</feature>
<keyword evidence="5 7" id="KW-0472">Membrane</keyword>
<comment type="caution">
    <text evidence="8">The sequence shown here is derived from an EMBL/GenBank/DDBJ whole genome shotgun (WGS) entry which is preliminary data.</text>
</comment>
<feature type="transmembrane region" description="Helical" evidence="7">
    <location>
        <begin position="512"/>
        <end position="539"/>
    </location>
</feature>
<feature type="transmembrane region" description="Helical" evidence="7">
    <location>
        <begin position="317"/>
        <end position="339"/>
    </location>
</feature>
<gene>
    <name evidence="8" type="ORF">CVIRNUC_003938</name>
</gene>
<accession>A0AAV1I4H3</accession>
<evidence type="ECO:0000256" key="1">
    <source>
        <dbReference type="ARBA" id="ARBA00004141"/>
    </source>
</evidence>
<comment type="similarity">
    <text evidence="2 7">Belongs to the CTL (choline transporter-like) family.</text>
</comment>
<keyword evidence="4 7" id="KW-1133">Transmembrane helix</keyword>
<dbReference type="Proteomes" id="UP001314263">
    <property type="component" value="Unassembled WGS sequence"/>
</dbReference>
<keyword evidence="9" id="KW-1185">Reference proteome</keyword>
<organism evidence="8 9">
    <name type="scientific">Coccomyxa viridis</name>
    <dbReference type="NCBI Taxonomy" id="1274662"/>
    <lineage>
        <taxon>Eukaryota</taxon>
        <taxon>Viridiplantae</taxon>
        <taxon>Chlorophyta</taxon>
        <taxon>core chlorophytes</taxon>
        <taxon>Trebouxiophyceae</taxon>
        <taxon>Trebouxiophyceae incertae sedis</taxon>
        <taxon>Coccomyxaceae</taxon>
        <taxon>Coccomyxa</taxon>
    </lineage>
</organism>
<keyword evidence="3 7" id="KW-0812">Transmembrane</keyword>
<name>A0AAV1I4H3_9CHLO</name>
<dbReference type="GO" id="GO:0005886">
    <property type="term" value="C:plasma membrane"/>
    <property type="evidence" value="ECO:0007669"/>
    <property type="project" value="UniProtKB-SubCell"/>
</dbReference>
<dbReference type="AlphaFoldDB" id="A0AAV1I4H3"/>
<dbReference type="PANTHER" id="PTHR12385:SF14">
    <property type="entry name" value="CHOLINE TRANSPORTER-LIKE 2"/>
    <property type="match status" value="1"/>
</dbReference>
<evidence type="ECO:0000256" key="6">
    <source>
        <dbReference type="ARBA" id="ARBA00023180"/>
    </source>
</evidence>
<dbReference type="EMBL" id="CAUYUE010000005">
    <property type="protein sequence ID" value="CAK0772196.1"/>
    <property type="molecule type" value="Genomic_DNA"/>
</dbReference>
<comment type="function">
    <text evidence="7">Choline transporter.</text>
</comment>
<dbReference type="GO" id="GO:0022857">
    <property type="term" value="F:transmembrane transporter activity"/>
    <property type="evidence" value="ECO:0007669"/>
    <property type="project" value="UniProtKB-UniRule"/>
</dbReference>
<dbReference type="PANTHER" id="PTHR12385">
    <property type="entry name" value="CHOLINE TRANSPORTER-LIKE (SLC FAMILY 44)"/>
    <property type="match status" value="1"/>
</dbReference>
<sequence>MALQGVAQRRHFRDVIFALLYAAFWAGMIYIAILAFQQGHPARLTFGIDSAGNTCGQRNSWNGTDGPDLRNYKKLYYLDPLQLLDSNTFLGARSICVESCPGAESVCSLGSPPCRNSTQYRCPYYETAQDSLYGTLAVSDTWNTAYWDALLATNLTAAQCGISLPTVPNKFRADFFADANNPTCGEYLQLTSLYPGRGPCYPVFFESVDYFNRCLPSFDTAILNDIVSADAPATSVFMSTSSSPYHQYLDSAGQRLDRYIADIQKGFAVIVVSGLVGGLVLSLVWMLCGMLGTWGGVGAYIAGQLPFGQDPSANDRRIWQICAYVCAGLTGLLLIFTLVLIRRIKVAVACIKVASQAVATMPSLLFWPLAPFLALCCLVVYWVAVAAFLYSASSIVPQQLQAPSNGPLSLSVLFDSPSTTTAPAPPPSAPLPAGLTDAQCAERADCYFGMSFSKPLQYMFLYHFYGLLWANQFISAFGCMTIAGAVAHFYYARGNRDKLPRSPLWSSFNITLWYHFGTVAIGSFILALLIFVRMVLTFIERRSRWLTRSKVGNTWLKYIFSCLTLILWVIEKIVKFINRNTYITAAVHGGGYCSSAGLAVRTIMANALRVGAVDTIGDALVLLGKLSVMAGSGVIALLMSDLPFYTDPTRYPDTYLSSPLLPVILSLLIGYIVASVFFDVYDITIDTIILAFCEDCDTNDGHPKHAPALLMEALGYSREAHQLQGPGRHHAPESNQQFIESGQLPGHGAA</sequence>
<comment type="subcellular location">
    <subcellularLocation>
        <location evidence="7">Cell membrane</location>
        <topology evidence="7">Multi-pass membrane protein</topology>
    </subcellularLocation>
    <subcellularLocation>
        <location evidence="1">Membrane</location>
        <topology evidence="1">Multi-pass membrane protein</topology>
    </subcellularLocation>
</comment>
<feature type="transmembrane region" description="Helical" evidence="7">
    <location>
        <begin position="660"/>
        <end position="681"/>
    </location>
</feature>
<feature type="transmembrane region" description="Helical" evidence="7">
    <location>
        <begin position="372"/>
        <end position="392"/>
    </location>
</feature>
<feature type="transmembrane region" description="Helical" evidence="7">
    <location>
        <begin position="620"/>
        <end position="640"/>
    </location>
</feature>
<proteinExistence type="inferred from homology"/>
<evidence type="ECO:0000256" key="3">
    <source>
        <dbReference type="ARBA" id="ARBA00022692"/>
    </source>
</evidence>
<reference evidence="8 9" key="1">
    <citation type="submission" date="2023-10" db="EMBL/GenBank/DDBJ databases">
        <authorList>
            <person name="Maclean D."/>
            <person name="Macfadyen A."/>
        </authorList>
    </citation>
    <scope>NUCLEOTIDE SEQUENCE [LARGE SCALE GENOMIC DNA]</scope>
</reference>
<evidence type="ECO:0000256" key="5">
    <source>
        <dbReference type="ARBA" id="ARBA00023136"/>
    </source>
</evidence>
<feature type="transmembrane region" description="Helical" evidence="7">
    <location>
        <begin position="460"/>
        <end position="492"/>
    </location>
</feature>
<evidence type="ECO:0000313" key="8">
    <source>
        <dbReference type="EMBL" id="CAK0772196.1"/>
    </source>
</evidence>
<evidence type="ECO:0000256" key="2">
    <source>
        <dbReference type="ARBA" id="ARBA00007168"/>
    </source>
</evidence>
<keyword evidence="6" id="KW-0325">Glycoprotein</keyword>
<dbReference type="Pfam" id="PF04515">
    <property type="entry name" value="Choline_transpo"/>
    <property type="match status" value="1"/>
</dbReference>
<feature type="transmembrane region" description="Helical" evidence="7">
    <location>
        <begin position="267"/>
        <end position="297"/>
    </location>
</feature>
<evidence type="ECO:0000313" key="9">
    <source>
        <dbReference type="Proteomes" id="UP001314263"/>
    </source>
</evidence>
<feature type="transmembrane region" description="Helical" evidence="7">
    <location>
        <begin position="551"/>
        <end position="570"/>
    </location>
</feature>
<evidence type="ECO:0000256" key="4">
    <source>
        <dbReference type="ARBA" id="ARBA00022989"/>
    </source>
</evidence>
<dbReference type="InterPro" id="IPR007603">
    <property type="entry name" value="Choline_transptr-like"/>
</dbReference>